<evidence type="ECO:0000313" key="11">
    <source>
        <dbReference type="EMBL" id="KJY66788.1"/>
    </source>
</evidence>
<dbReference type="InterPro" id="IPR028617">
    <property type="entry name" value="Sigma70_FliA"/>
</dbReference>
<dbReference type="InterPro" id="IPR013325">
    <property type="entry name" value="RNA_pol_sigma_r2"/>
</dbReference>
<sequence>MNKALTYDQYANQDSQRAFLEKYSVLVKRIAHHLLGRLPPSVQVEDLIQAGMIGLLEAQKNYDGSKGASFETYAGIRIRGAMLDDIRRGDWVPRSVHKNSREISQAIAQLEGELNRDPTDAEVAKRLEMSLEQYHSALTDINSSRLIGIDDLGVSEDAISHEDADEENIPFQGVADEYFRTALVESIKSLPEREALVLSLYYDEELNLKEIGEVIGVSESRVSQILSQSMQRLRTKLSVWTNND</sequence>
<name>A0A097QLX5_9VIBR</name>
<feature type="short sequence motif" description="Interaction with polymerase core subunit RpoC" evidence="6">
    <location>
        <begin position="46"/>
        <end position="49"/>
    </location>
</feature>
<proteinExistence type="inferred from homology"/>
<dbReference type="KEGG" id="vct:JV59_34980"/>
<keyword evidence="3 6" id="KW-0731">Sigma factor</keyword>
<evidence type="ECO:0000256" key="2">
    <source>
        <dbReference type="ARBA" id="ARBA00023015"/>
    </source>
</evidence>
<evidence type="ECO:0000313" key="13">
    <source>
        <dbReference type="Proteomes" id="UP000030081"/>
    </source>
</evidence>
<dbReference type="RefSeq" id="WP_006959443.1">
    <property type="nucleotide sequence ID" value="NZ_CP009264.1"/>
</dbReference>
<feature type="domain" description="RNA polymerase sigma-70 region 4" evidence="9">
    <location>
        <begin position="187"/>
        <end position="234"/>
    </location>
</feature>
<dbReference type="FunFam" id="1.20.140.160:FF:000001">
    <property type="entry name" value="RNA polymerase sigma factor FliA"/>
    <property type="match status" value="1"/>
</dbReference>
<dbReference type="Pfam" id="PF04545">
    <property type="entry name" value="Sigma70_r4"/>
    <property type="match status" value="1"/>
</dbReference>
<dbReference type="Gene3D" id="1.10.1740.10">
    <property type="match status" value="1"/>
</dbReference>
<evidence type="ECO:0000313" key="14">
    <source>
        <dbReference type="Proteomes" id="UP000576645"/>
    </source>
</evidence>
<keyword evidence="2 6" id="KW-0805">Transcription regulation</keyword>
<comment type="caution">
    <text evidence="6">Lacks conserved residue(s) required for the propagation of feature annotation.</text>
</comment>
<dbReference type="SUPFAM" id="SSF88946">
    <property type="entry name" value="Sigma2 domain of RNA polymerase sigma factors"/>
    <property type="match status" value="1"/>
</dbReference>
<dbReference type="NCBIfam" id="TIGR02479">
    <property type="entry name" value="FliA_WhiG"/>
    <property type="match status" value="1"/>
</dbReference>
<dbReference type="NCBIfam" id="NF005413">
    <property type="entry name" value="PRK06986.1"/>
    <property type="match status" value="1"/>
</dbReference>
<evidence type="ECO:0000259" key="7">
    <source>
        <dbReference type="Pfam" id="PF04539"/>
    </source>
</evidence>
<dbReference type="STRING" id="190893.BA953_04625"/>
<organism evidence="11">
    <name type="scientific">Vibrio coralliilyticus</name>
    <dbReference type="NCBI Taxonomy" id="190893"/>
    <lineage>
        <taxon>Bacteria</taxon>
        <taxon>Pseudomonadati</taxon>
        <taxon>Pseudomonadota</taxon>
        <taxon>Gammaproteobacteria</taxon>
        <taxon>Vibrionales</taxon>
        <taxon>Vibrionaceae</taxon>
        <taxon>Vibrio</taxon>
    </lineage>
</organism>
<comment type="similarity">
    <text evidence="6">Belongs to the sigma-70 factor family. FliA subfamily.</text>
</comment>
<dbReference type="GO" id="GO:0006352">
    <property type="term" value="P:DNA-templated transcription initiation"/>
    <property type="evidence" value="ECO:0007669"/>
    <property type="project" value="UniProtKB-UniRule"/>
</dbReference>
<dbReference type="KEGG" id="vcy:IX92_03750"/>
<dbReference type="GO" id="GO:0003899">
    <property type="term" value="F:DNA-directed RNA polymerase activity"/>
    <property type="evidence" value="ECO:0007669"/>
    <property type="project" value="InterPro"/>
</dbReference>
<dbReference type="AlphaFoldDB" id="A0A097QLX5"/>
<dbReference type="Gene3D" id="1.20.140.160">
    <property type="match status" value="1"/>
</dbReference>
<dbReference type="GO" id="GO:0005737">
    <property type="term" value="C:cytoplasm"/>
    <property type="evidence" value="ECO:0007669"/>
    <property type="project" value="UniProtKB-SubCell"/>
</dbReference>
<evidence type="ECO:0000256" key="3">
    <source>
        <dbReference type="ARBA" id="ARBA00023082"/>
    </source>
</evidence>
<dbReference type="InterPro" id="IPR013324">
    <property type="entry name" value="RNA_pol_sigma_r3/r4-like"/>
</dbReference>
<dbReference type="PANTHER" id="PTHR30385:SF7">
    <property type="entry name" value="RNA POLYMERASE SIGMA FACTOR FLIA"/>
    <property type="match status" value="1"/>
</dbReference>
<evidence type="ECO:0000256" key="1">
    <source>
        <dbReference type="ARBA" id="ARBA00022490"/>
    </source>
</evidence>
<dbReference type="Proteomes" id="UP000030081">
    <property type="component" value="Chromosome 1"/>
</dbReference>
<evidence type="ECO:0000256" key="4">
    <source>
        <dbReference type="ARBA" id="ARBA00023125"/>
    </source>
</evidence>
<dbReference type="SUPFAM" id="SSF88659">
    <property type="entry name" value="Sigma3 and sigma4 domains of RNA polymerase sigma factors"/>
    <property type="match status" value="2"/>
</dbReference>
<dbReference type="EMBL" id="VTXP01000003">
    <property type="protein sequence ID" value="NOJ22457.1"/>
    <property type="molecule type" value="Genomic_DNA"/>
</dbReference>
<protein>
    <recommendedName>
        <fullName evidence="6">RNA polymerase sigma factor FliA</fullName>
    </recommendedName>
    <alternativeName>
        <fullName evidence="6">RNA polymerase sigma factor for flagellar operon</fullName>
    </alternativeName>
    <alternativeName>
        <fullName evidence="6">Sigma F</fullName>
    </alternativeName>
    <alternativeName>
        <fullName evidence="6">Sigma-28</fullName>
    </alternativeName>
</protein>
<dbReference type="GO" id="GO:0016987">
    <property type="term" value="F:sigma factor activity"/>
    <property type="evidence" value="ECO:0007669"/>
    <property type="project" value="UniProtKB-UniRule"/>
</dbReference>
<evidence type="ECO:0000313" key="12">
    <source>
        <dbReference type="EMBL" id="NOJ22457.1"/>
    </source>
</evidence>
<feature type="DNA-binding region" description="H-T-H motif" evidence="6">
    <location>
        <begin position="208"/>
        <end position="227"/>
    </location>
</feature>
<feature type="region of interest" description="Sigma-70 factor domain-4" evidence="6">
    <location>
        <begin position="186"/>
        <end position="234"/>
    </location>
</feature>
<dbReference type="Pfam" id="PF04539">
    <property type="entry name" value="Sigma70_r3"/>
    <property type="match status" value="1"/>
</dbReference>
<dbReference type="EMBL" id="JXXR01000032">
    <property type="protein sequence ID" value="KJY66788.1"/>
    <property type="molecule type" value="Genomic_DNA"/>
</dbReference>
<dbReference type="Pfam" id="PF04542">
    <property type="entry name" value="Sigma70_r2"/>
    <property type="match status" value="1"/>
</dbReference>
<keyword evidence="4 6" id="KW-0238">DNA-binding</keyword>
<dbReference type="NCBIfam" id="TIGR02937">
    <property type="entry name" value="sigma70-ECF"/>
    <property type="match status" value="1"/>
</dbReference>
<evidence type="ECO:0000259" key="8">
    <source>
        <dbReference type="Pfam" id="PF04542"/>
    </source>
</evidence>
<accession>A0A097QLX5</accession>
<dbReference type="EMBL" id="CP009617">
    <property type="protein sequence ID" value="AIW18204.1"/>
    <property type="molecule type" value="Genomic_DNA"/>
</dbReference>
<dbReference type="HAMAP" id="MF_00962">
    <property type="entry name" value="Sigma70_FliA"/>
    <property type="match status" value="1"/>
</dbReference>
<keyword evidence="1 6" id="KW-0963">Cytoplasm</keyword>
<reference evidence="12 14" key="3">
    <citation type="submission" date="2019-09" db="EMBL/GenBank/DDBJ databases">
        <title>Draft genome sequencing and comparative genomics of hatchery-associated Vibrios.</title>
        <authorList>
            <person name="Kehlet-Delgado H."/>
            <person name="Mueller R.S."/>
        </authorList>
    </citation>
    <scope>NUCLEOTIDE SEQUENCE [LARGE SCALE GENOMIC DNA]</scope>
    <source>
        <strain evidence="12 14">09-121-3</strain>
    </source>
</reference>
<evidence type="ECO:0000313" key="10">
    <source>
        <dbReference type="EMBL" id="AIW18204.1"/>
    </source>
</evidence>
<dbReference type="PRINTS" id="PR00046">
    <property type="entry name" value="SIGMA70FCT"/>
</dbReference>
<dbReference type="InterPro" id="IPR007627">
    <property type="entry name" value="RNA_pol_sigma70_r2"/>
</dbReference>
<gene>
    <name evidence="6" type="primary">fliA</name>
    <name evidence="12" type="ORF">F0238_06865</name>
    <name evidence="10" type="ORF">IX92_03750</name>
    <name evidence="11" type="ORF">TW71_24115</name>
</gene>
<dbReference type="InterPro" id="IPR014284">
    <property type="entry name" value="RNA_pol_sigma-70_dom"/>
</dbReference>
<evidence type="ECO:0000259" key="9">
    <source>
        <dbReference type="Pfam" id="PF04545"/>
    </source>
</evidence>
<reference evidence="10 13" key="1">
    <citation type="submission" date="2014-10" db="EMBL/GenBank/DDBJ databases">
        <title>The Complete Genome Sequence for the Shellfish Pathogen Vibrio coralliilyticus RE98 Isolated from a Shellfish Hatchery.</title>
        <authorList>
            <person name="Richards G.P."/>
            <person name="Bono J.L."/>
            <person name="Watson M.A."/>
            <person name="Needleman D.S."/>
        </authorList>
    </citation>
    <scope>NUCLEOTIDE SEQUENCE [LARGE SCALE GENOMIC DNA]</scope>
    <source>
        <strain evidence="10 13">RE98</strain>
    </source>
</reference>
<feature type="region of interest" description="Sigma-70 factor domain-2" evidence="6">
    <location>
        <begin position="19"/>
        <end position="91"/>
    </location>
</feature>
<dbReference type="InterPro" id="IPR000943">
    <property type="entry name" value="RNA_pol_sigma70"/>
</dbReference>
<dbReference type="Proteomes" id="UP000576645">
    <property type="component" value="Unassembled WGS sequence"/>
</dbReference>
<dbReference type="InterPro" id="IPR007624">
    <property type="entry name" value="RNA_pol_sigma70_r3"/>
</dbReference>
<comment type="function">
    <text evidence="6">Sigma factors are initiation factors that promote the attachment of RNA polymerase to specific initiation sites and are then released. This sigma factor controls the expression of flagella-related genes.</text>
</comment>
<keyword evidence="13" id="KW-1185">Reference proteome</keyword>
<dbReference type="FunFam" id="1.10.1740.10:FF:000002">
    <property type="entry name" value="RNA polymerase sigma factor FliA"/>
    <property type="match status" value="1"/>
</dbReference>
<dbReference type="eggNOG" id="COG1191">
    <property type="taxonomic scope" value="Bacteria"/>
</dbReference>
<dbReference type="PIRSF" id="PIRSF000770">
    <property type="entry name" value="RNA_pol_sigma-SigE/K"/>
    <property type="match status" value="1"/>
</dbReference>
<keyword evidence="5 6" id="KW-0804">Transcription</keyword>
<dbReference type="InterPro" id="IPR007630">
    <property type="entry name" value="RNA_pol_sigma70_r4"/>
</dbReference>
<dbReference type="CDD" id="cd06171">
    <property type="entry name" value="Sigma70_r4"/>
    <property type="match status" value="1"/>
</dbReference>
<dbReference type="PANTHER" id="PTHR30385">
    <property type="entry name" value="SIGMA FACTOR F FLAGELLAR"/>
    <property type="match status" value="1"/>
</dbReference>
<dbReference type="GO" id="GO:0003677">
    <property type="term" value="F:DNA binding"/>
    <property type="evidence" value="ECO:0007669"/>
    <property type="project" value="UniProtKB-UniRule"/>
</dbReference>
<feature type="domain" description="RNA polymerase sigma-70 region 3" evidence="7">
    <location>
        <begin position="100"/>
        <end position="160"/>
    </location>
</feature>
<comment type="subcellular location">
    <subcellularLocation>
        <location evidence="6">Cytoplasm</location>
    </subcellularLocation>
</comment>
<evidence type="ECO:0000256" key="6">
    <source>
        <dbReference type="HAMAP-Rule" id="MF_00962"/>
    </source>
</evidence>
<evidence type="ECO:0000256" key="5">
    <source>
        <dbReference type="ARBA" id="ARBA00023163"/>
    </source>
</evidence>
<dbReference type="InterPro" id="IPR012845">
    <property type="entry name" value="RNA_pol_sigma_FliA_WhiG"/>
</dbReference>
<reference evidence="11" key="2">
    <citation type="journal article" date="2015" name="BMC Genomics">
        <title>Genome mining reveals unlocked bioactive potential of marine Gram-negative bacteria.</title>
        <authorList>
            <person name="Machado H."/>
            <person name="Sonnenschein E.C."/>
            <person name="Melchiorsen J."/>
            <person name="Gram L."/>
        </authorList>
    </citation>
    <scope>NUCLEOTIDE SEQUENCE</scope>
    <source>
        <strain evidence="11">S2052</strain>
    </source>
</reference>
<feature type="domain" description="RNA polymerase sigma-70 region 2" evidence="8">
    <location>
        <begin position="21"/>
        <end position="91"/>
    </location>
</feature>